<dbReference type="Proteomes" id="UP000006420">
    <property type="component" value="Unassembled WGS sequence"/>
</dbReference>
<dbReference type="EMBL" id="ADLW01000021">
    <property type="protein sequence ID" value="EGK04731.1"/>
    <property type="molecule type" value="Genomic_DNA"/>
</dbReference>
<accession>F8X533</accession>
<name>F8X533_9BACT</name>
<dbReference type="InterPro" id="IPR052892">
    <property type="entry name" value="NA-targeting_endonuclease"/>
</dbReference>
<dbReference type="GO" id="GO:0003676">
    <property type="term" value="F:nucleic acid binding"/>
    <property type="evidence" value="ECO:0007669"/>
    <property type="project" value="InterPro"/>
</dbReference>
<dbReference type="Gene3D" id="1.10.30.50">
    <property type="match status" value="1"/>
</dbReference>
<keyword evidence="3" id="KW-1185">Reference proteome</keyword>
<dbReference type="SMART" id="SM00507">
    <property type="entry name" value="HNHc"/>
    <property type="match status" value="1"/>
</dbReference>
<dbReference type="GeneID" id="78083936"/>
<organism evidence="2 3">
    <name type="scientific">Dysgonomonas mossii DSM 22836</name>
    <dbReference type="NCBI Taxonomy" id="742767"/>
    <lineage>
        <taxon>Bacteria</taxon>
        <taxon>Pseudomonadati</taxon>
        <taxon>Bacteroidota</taxon>
        <taxon>Bacteroidia</taxon>
        <taxon>Bacteroidales</taxon>
        <taxon>Dysgonomonadaceae</taxon>
        <taxon>Dysgonomonas</taxon>
    </lineage>
</organism>
<dbReference type="HOGENOM" id="CLU_2205894_0_0_10"/>
<evidence type="ECO:0000313" key="2">
    <source>
        <dbReference type="EMBL" id="EGK04731.1"/>
    </source>
</evidence>
<comment type="caution">
    <text evidence="2">The sequence shown here is derived from an EMBL/GenBank/DDBJ whole genome shotgun (WGS) entry which is preliminary data.</text>
</comment>
<sequence>MKKLSYEWFCEKTGKCSVFKMPCEDCDRSCPNLIRVSFGMGMTRMLREKIFSRDKLCLKCGSKDKLTIDHIRPISRGGSNDESNLQTLCRDCNVEKGNMIIDYRKNG</sequence>
<evidence type="ECO:0000313" key="3">
    <source>
        <dbReference type="Proteomes" id="UP000006420"/>
    </source>
</evidence>
<dbReference type="CDD" id="cd00085">
    <property type="entry name" value="HNHc"/>
    <property type="match status" value="1"/>
</dbReference>
<dbReference type="STRING" id="742767.HMPREF9456_03342"/>
<evidence type="ECO:0000259" key="1">
    <source>
        <dbReference type="SMART" id="SM00507"/>
    </source>
</evidence>
<dbReference type="GO" id="GO:0008270">
    <property type="term" value="F:zinc ion binding"/>
    <property type="evidence" value="ECO:0007669"/>
    <property type="project" value="InterPro"/>
</dbReference>
<dbReference type="Pfam" id="PF01844">
    <property type="entry name" value="HNH"/>
    <property type="match status" value="1"/>
</dbReference>
<dbReference type="eggNOG" id="COG1403">
    <property type="taxonomic scope" value="Bacteria"/>
</dbReference>
<protein>
    <recommendedName>
        <fullName evidence="1">HNH nuclease domain-containing protein</fullName>
    </recommendedName>
</protein>
<reference evidence="2 3" key="1">
    <citation type="submission" date="2011-04" db="EMBL/GenBank/DDBJ databases">
        <title>The Genome Sequence of Dysgonomonas mossii DSM 22836.</title>
        <authorList>
            <consortium name="The Broad Institute Genome Sequencing Platform"/>
            <person name="Earl A."/>
            <person name="Ward D."/>
            <person name="Feldgarden M."/>
            <person name="Gevers D."/>
            <person name="Pudlo N."/>
            <person name="Martens E."/>
            <person name="Allen-Vercoe E."/>
            <person name="Young S.K."/>
            <person name="Zeng Q."/>
            <person name="Gargeya S."/>
            <person name="Fitzgerald M."/>
            <person name="Haas B."/>
            <person name="Abouelleil A."/>
            <person name="Alvarado L."/>
            <person name="Arachchi H.M."/>
            <person name="Berlin A."/>
            <person name="Brown A."/>
            <person name="Chapman S.B."/>
            <person name="Chen Z."/>
            <person name="Dunbar C."/>
            <person name="Freedman E."/>
            <person name="Gearin G."/>
            <person name="Gellesch M."/>
            <person name="Goldberg J."/>
            <person name="Griggs A."/>
            <person name="Gujja S."/>
            <person name="Heiman D."/>
            <person name="Howarth C."/>
            <person name="Larson L."/>
            <person name="Lui A."/>
            <person name="MacDonald P.J.P."/>
            <person name="Mehta T."/>
            <person name="Montmayeur A."/>
            <person name="Murphy C."/>
            <person name="Neiman D."/>
            <person name="Pearson M."/>
            <person name="Priest M."/>
            <person name="Roberts A."/>
            <person name="Saif S."/>
            <person name="Shea T."/>
            <person name="Shenoy N."/>
            <person name="Sisk P."/>
            <person name="Stolte C."/>
            <person name="Sykes S."/>
            <person name="Yandava C."/>
            <person name="Wortman J."/>
            <person name="Nusbaum C."/>
            <person name="Birren B."/>
        </authorList>
    </citation>
    <scope>NUCLEOTIDE SEQUENCE [LARGE SCALE GENOMIC DNA]</scope>
    <source>
        <strain evidence="2 3">DSM 22836</strain>
    </source>
</reference>
<dbReference type="InterPro" id="IPR002711">
    <property type="entry name" value="HNH"/>
</dbReference>
<dbReference type="PANTHER" id="PTHR33877:SF2">
    <property type="entry name" value="OS07G0170200 PROTEIN"/>
    <property type="match status" value="1"/>
</dbReference>
<dbReference type="OrthoDB" id="9764212at2"/>
<dbReference type="PANTHER" id="PTHR33877">
    <property type="entry name" value="SLL1193 PROTEIN"/>
    <property type="match status" value="1"/>
</dbReference>
<proteinExistence type="predicted"/>
<dbReference type="InterPro" id="IPR003615">
    <property type="entry name" value="HNH_nuc"/>
</dbReference>
<dbReference type="AlphaFoldDB" id="F8X533"/>
<feature type="domain" description="HNH nuclease" evidence="1">
    <location>
        <begin position="45"/>
        <end position="94"/>
    </location>
</feature>
<dbReference type="GO" id="GO:0004519">
    <property type="term" value="F:endonuclease activity"/>
    <property type="evidence" value="ECO:0007669"/>
    <property type="project" value="InterPro"/>
</dbReference>
<dbReference type="RefSeq" id="WP_006844709.1">
    <property type="nucleotide sequence ID" value="NZ_AQWJ01000012.1"/>
</dbReference>
<gene>
    <name evidence="2" type="ORF">HMPREF9456_03342</name>
</gene>